<dbReference type="Proteomes" id="UP001500392">
    <property type="component" value="Unassembled WGS sequence"/>
</dbReference>
<dbReference type="InterPro" id="IPR009858">
    <property type="entry name" value="DUF1415"/>
</dbReference>
<name>A0ABP7WVY3_9GAMM</name>
<dbReference type="EMBL" id="BAABDM010000004">
    <property type="protein sequence ID" value="GAA4097680.1"/>
    <property type="molecule type" value="Genomic_DNA"/>
</dbReference>
<reference evidence="2" key="1">
    <citation type="journal article" date="2019" name="Int. J. Syst. Evol. Microbiol.">
        <title>The Global Catalogue of Microorganisms (GCM) 10K type strain sequencing project: providing services to taxonomists for standard genome sequencing and annotation.</title>
        <authorList>
            <consortium name="The Broad Institute Genomics Platform"/>
            <consortium name="The Broad Institute Genome Sequencing Center for Infectious Disease"/>
            <person name="Wu L."/>
            <person name="Ma J."/>
        </authorList>
    </citation>
    <scope>NUCLEOTIDE SEQUENCE [LARGE SCALE GENOMIC DNA]</scope>
    <source>
        <strain evidence="2">JCM 17304</strain>
    </source>
</reference>
<comment type="caution">
    <text evidence="1">The sequence shown here is derived from an EMBL/GenBank/DDBJ whole genome shotgun (WGS) entry which is preliminary data.</text>
</comment>
<dbReference type="Pfam" id="PF07209">
    <property type="entry name" value="DUF1415"/>
    <property type="match status" value="1"/>
</dbReference>
<evidence type="ECO:0000313" key="2">
    <source>
        <dbReference type="Proteomes" id="UP001500392"/>
    </source>
</evidence>
<organism evidence="1 2">
    <name type="scientific">Zhongshania borealis</name>
    <dbReference type="NCBI Taxonomy" id="889488"/>
    <lineage>
        <taxon>Bacteria</taxon>
        <taxon>Pseudomonadati</taxon>
        <taxon>Pseudomonadota</taxon>
        <taxon>Gammaproteobacteria</taxon>
        <taxon>Cellvibrionales</taxon>
        <taxon>Spongiibacteraceae</taxon>
        <taxon>Zhongshania</taxon>
    </lineage>
</organism>
<sequence>MSANNSEITTIEAIEATVRQWLDEIVVGLGLCPFAAKPLQASRVRIDISLAQDPEALAADLHLALCRLEETPVSILETSLLVVPDMLADFYDYNDFLDVADAMLEEGDWDGVIQIASFHPAYQFADTDPSDAENFTNRAPYPIFHLLREASLDAVLASYPDPEAIPERNIALFRQMNRDALKRLFPYCFRK</sequence>
<protein>
    <submittedName>
        <fullName evidence="1">DUF1415 domain-containing protein</fullName>
    </submittedName>
</protein>
<gene>
    <name evidence="1" type="ORF">GCM10022414_23020</name>
</gene>
<accession>A0ABP7WVY3</accession>
<dbReference type="RefSeq" id="WP_344936041.1">
    <property type="nucleotide sequence ID" value="NZ_BAABDM010000004.1"/>
</dbReference>
<keyword evidence="2" id="KW-1185">Reference proteome</keyword>
<evidence type="ECO:0000313" key="1">
    <source>
        <dbReference type="EMBL" id="GAA4097680.1"/>
    </source>
</evidence>
<proteinExistence type="predicted"/>